<dbReference type="InterPro" id="IPR007890">
    <property type="entry name" value="CHASE2"/>
</dbReference>
<evidence type="ECO:0000313" key="3">
    <source>
        <dbReference type="EMBL" id="MBW4670501.1"/>
    </source>
</evidence>
<dbReference type="InterPro" id="IPR024983">
    <property type="entry name" value="CHAT_dom"/>
</dbReference>
<dbReference type="Proteomes" id="UP000729701">
    <property type="component" value="Unassembled WGS sequence"/>
</dbReference>
<feature type="domain" description="CHASE2" evidence="2">
    <location>
        <begin position="398"/>
        <end position="745"/>
    </location>
</feature>
<feature type="transmembrane region" description="Helical" evidence="1">
    <location>
        <begin position="781"/>
        <end position="800"/>
    </location>
</feature>
<reference evidence="3" key="2">
    <citation type="journal article" date="2022" name="Microbiol. Resour. Announc.">
        <title>Metagenome Sequencing to Explore Phylogenomics of Terrestrial Cyanobacteria.</title>
        <authorList>
            <person name="Ward R.D."/>
            <person name="Stajich J.E."/>
            <person name="Johansen J.R."/>
            <person name="Huntemann M."/>
            <person name="Clum A."/>
            <person name="Foster B."/>
            <person name="Foster B."/>
            <person name="Roux S."/>
            <person name="Palaniappan K."/>
            <person name="Varghese N."/>
            <person name="Mukherjee S."/>
            <person name="Reddy T.B.K."/>
            <person name="Daum C."/>
            <person name="Copeland A."/>
            <person name="Chen I.A."/>
            <person name="Ivanova N.N."/>
            <person name="Kyrpides N.C."/>
            <person name="Shapiro N."/>
            <person name="Eloe-Fadrosh E.A."/>
            <person name="Pietrasiak N."/>
        </authorList>
    </citation>
    <scope>NUCLEOTIDE SEQUENCE</scope>
    <source>
        <strain evidence="3">GSE-NOS-MK-12-04C</strain>
    </source>
</reference>
<reference evidence="3" key="1">
    <citation type="submission" date="2021-05" db="EMBL/GenBank/DDBJ databases">
        <authorList>
            <person name="Pietrasiak N."/>
            <person name="Ward R."/>
            <person name="Stajich J.E."/>
            <person name="Kurbessoian T."/>
        </authorList>
    </citation>
    <scope>NUCLEOTIDE SEQUENCE</scope>
    <source>
        <strain evidence="3">GSE-NOS-MK-12-04C</strain>
    </source>
</reference>
<dbReference type="SMART" id="SM01080">
    <property type="entry name" value="CHASE2"/>
    <property type="match status" value="1"/>
</dbReference>
<dbReference type="EMBL" id="JAHHGZ010000031">
    <property type="protein sequence ID" value="MBW4670501.1"/>
    <property type="molecule type" value="Genomic_DNA"/>
</dbReference>
<feature type="transmembrane region" description="Helical" evidence="1">
    <location>
        <begin position="721"/>
        <end position="741"/>
    </location>
</feature>
<dbReference type="Pfam" id="PF05226">
    <property type="entry name" value="CHASE2"/>
    <property type="match status" value="1"/>
</dbReference>
<keyword evidence="1" id="KW-0812">Transmembrane</keyword>
<evidence type="ECO:0000313" key="4">
    <source>
        <dbReference type="Proteomes" id="UP000729701"/>
    </source>
</evidence>
<organism evidence="3 4">
    <name type="scientific">Cyanomargarita calcarea GSE-NOS-MK-12-04C</name>
    <dbReference type="NCBI Taxonomy" id="2839659"/>
    <lineage>
        <taxon>Bacteria</taxon>
        <taxon>Bacillati</taxon>
        <taxon>Cyanobacteriota</taxon>
        <taxon>Cyanophyceae</taxon>
        <taxon>Nostocales</taxon>
        <taxon>Cyanomargaritaceae</taxon>
        <taxon>Cyanomargarita</taxon>
    </lineage>
</organism>
<protein>
    <submittedName>
        <fullName evidence="3">CHASE2 domain-containing protein</fullName>
    </submittedName>
</protein>
<gene>
    <name evidence="3" type="ORF">KME60_24560</name>
</gene>
<evidence type="ECO:0000259" key="2">
    <source>
        <dbReference type="SMART" id="SM01080"/>
    </source>
</evidence>
<feature type="transmembrane region" description="Helical" evidence="1">
    <location>
        <begin position="753"/>
        <end position="775"/>
    </location>
</feature>
<accession>A0A951QRT3</accession>
<dbReference type="Pfam" id="PF12770">
    <property type="entry name" value="CHAT"/>
    <property type="match status" value="1"/>
</dbReference>
<dbReference type="AlphaFoldDB" id="A0A951QRT3"/>
<keyword evidence="1" id="KW-0472">Membrane</keyword>
<evidence type="ECO:0000256" key="1">
    <source>
        <dbReference type="SAM" id="Phobius"/>
    </source>
</evidence>
<sequence>MTNLKLKIQRIEQVSLFELSWGKGQQLSVTVSYPENITTLYKEWQRAYLSYYKTAIRGRVVNIGTIAPATIDWHAKLVQSEAKLLSEFHKWLRSGELYEIRSVIAHSSQSTVNIFLTCNSLELERLPWEVWEIGREFASEKIRIVRTPKNIHNPIKNQNHRRSSKIRLLAILGDDTGLNFQVEKEAIYQLSTIADVVFIGWEPGKNIPELKNEIKDAISSEKGWDILFFAGHSNETTLTGGEIAIAPNVALSINELLQPLTTALKRGLQFAIFNSCNGLSIANTLIDMGLSQVAVMREPIHNSVASEFLLQFLQTLTEYKDVHEALQTASQYLKLEKNLTYPSAYLIPSLFRHPESELFRPKPFGIRQRLKKLIPTRNEAIVVSSLLLISLQLPVQSFLLEQRLVTQAKFRQLTGQIAVVETPPVLLVQIDDKSIQKADINPIPMMDREYLASIIDKLVANRAKVIGIDYLLDRYQAEKDKILAKSIQNGVNSINPTWFVFATTRSATGDWIKARPEITKNNWSLHGEIEVLPGYMQLLPLNYDNSQPLYLANLLALSHQLNNLSSQKRGFSVKQPQLNSQTDFWQELNKQNFNQERIFTSPRNHLQPLTQLSYRFHQMWLHPILDFSIPPNQIYQRLPAWKLLDKNSNNSSLSHLQQQIVIIAPGGNNEAGMNAKGEDNFEVPPAVKYWRQQENPDNQNKVFIGGEFHAYMVHHLLTNRLVVPIPDVWMIVVAIFIGKYLSDIIQKNSHLRWRILVALGTSTTIYGLVSLQIYLSSIALLFPWFLPSLIVWLYVTPALLRKKAYE</sequence>
<name>A0A951QRT3_9CYAN</name>
<comment type="caution">
    <text evidence="3">The sequence shown here is derived from an EMBL/GenBank/DDBJ whole genome shotgun (WGS) entry which is preliminary data.</text>
</comment>
<proteinExistence type="predicted"/>
<keyword evidence="1" id="KW-1133">Transmembrane helix</keyword>